<feature type="region of interest" description="Disordered" evidence="1">
    <location>
        <begin position="908"/>
        <end position="927"/>
    </location>
</feature>
<dbReference type="GO" id="GO:0003676">
    <property type="term" value="F:nucleic acid binding"/>
    <property type="evidence" value="ECO:0007669"/>
    <property type="project" value="InterPro"/>
</dbReference>
<sequence>MNKEFGSDKRILEFGDKANTFLHSYGNALLSCPCGCRAAPLSFRNLRLRGLRGCFVQSLVHHNPRYLHPRELGLLLGMPDRVSYPHAPRASLALLGLVASPLQMVWIYAHLRNNVAQALDLAVLPSPLEWLRAYQHELLRQTQHLFKRHSMIPQMIHLKDHDGHELVIASPTACSVAQLLQAQRICLDWNHSGGISQDGHPLSLNTLLDSMSGPYQLSHQMGQVSRPQPPDTIAVGIRHEQTFHLIFLNSGQFLFEGLRQLDILHVNFLVLLEQTGDTQWIGSAFSKSDDRIICIYPSASHWALLWGQLHVDHLQWLYCDGLPGQATFTATRLAAIISTELSLDWTIQPGHLFAQHDQHTCGTVALLHVGVRLGLFGLPSRQAVLDFHAWLQHRQALGLFTDPWIFGSGPNPSESQAALAALLATKGVPSQLAADRAAAALKKLGHAAVQTALGQTNPWAALKALTTRPGSSFQFVLKSELQDYITSKATSKHGTLLSSQKKKDKKNTRSSASPTPALDPTTLQLDPAHFVDDEGDQVSQIQLSQVVADARGVALATLTEALPYLKEERYISTDALGLLILEEVPAHLKGVASISSIRFPVTYLPTQDPLLIQGSLLQLGDHPVARKTIQDPVNMMDLTDTKVLKIQIFRDELTTMWDQIAAAPIRHLFQLVPLFRLCTQVSCDHRCGLFHAAVEDNIDQVVHEIWGRRFQTIEGRAQPAQQAELFLAFLRIASSALADLLRVLVDGVYLEPRADSTKSTDTDYSVIWVPGANRELAVHRMKLTTHGLSLVRMKNRFGIRVCAVHEEVTHKELRPGDVYVKVDVNKIYRLHPLPHGLQRQQVVQLLREWKWQAKPLQPARGSSEGGSWEVGAACEPPNNVLTAFSRDVLISLVKDKKEADRAPLVVGPSRAQKHLRSSTSAAASSSVPLTGDPWMAPGHDPWQSWHGTSQTAPDKAAKRYEVLADQLKSELNTSLKESLDARLQDGQHGASMDSKRIHKLETDMEELKSHQASYHAWFQETGTRLARQDEQLSSLRGSVQQNHQDLQAVRAEVHTSADTLHQAMQASFGNMKGDLTAEISNAVSTQMDRLEALLSKRKFGLSMSFLRQLLWTFLFVLQLCPSWAFVSMDNPIIDLSAGATFLDLGSTHSLPTLRWGEALHPGPEGDCHLFGFSNPSGLRQKEHAAVDLGPGVWSFSETQLSWVTQRTCGQQLRHLAAAQHRQVRVHMGAPVATRATSEWAGTWSGVMTFSDFPSQEIMLPYTGERSCGRLLTTRHLIGACSVLNTVVYGFPKGPTWPDAASLTDQLLQIVTTEVIMGGTGPRLVGGDFNVDAHGLPVFALWRQLGWIPAQELAAQLWQQEMKFTSKHATERDIIWLSPEAVALCRLVDVADVFAEHATITVGLHIPTSCPPSLTWTRPSHIPWSDVDSGWQTAALTPHWTSEGDANQLWAEWAASFEDSLDGFVKHQPARKLLNSQKGRLSRTGPTKRLPSARVLRPSRPSEVQLRNDLIGSEVKLWFRQLRRLQSYVAAIKANKQTCEAVAYRLELWSAILRSPGFLDGFPLWWQLHRLISLPDTPGCLPSAPPTVTLAVAIFAAFKCNFEELESWHLRQRSKLLQLKYEKGMQGIFQDLKAPTRDKLDLLVDRRHFAVLAVDEVENQLHLDAEILTGGFSKWTYEDQEIHPQQINEVVLHLADVSSFTHGDVLVQHRTFSDTHDLHRELLDYWRPTWCALATIQPDTWKRVMDFFKAHVPQFHFGLAPITETQWRRALRRYKSTAARGVDGLSHVDLLALPSSWTLRLLSFLHAIEQGEMEWPVAVLYGVVSVLAKDPGAQTVSRFRPIVIFSIIYRTWASLRSKQLLRLLAPHMDVEAYGFMPGCEPSQLWLVLQAEIECALQSGEAKSGLSTDLTRAFNFIPRQHTFALALHLGVPLQIVHPWRSFLASCTRAFEVRGTLSLSTTSTCGLPEGDALSVFGMTQLCFAWHLYMRAYCPAIRSLSFVDNLGLVAAIPSLLVQGLICLREFFRLWNLQLDSAKSYCWALHDADRRQLAVIPFQRVEHAHELGGVLSFTRRRFTGLQQKRISSLSVKWKRLMSSRAPLRQKLQVLPSVFWSSALYGINGSCLGEHHIDDLRKQAVRALRLNGAGSNSLLRLSLCGTPCADPGFWRLRMTVRALQRLLRKIPTYIGLSALVLLLFERRLSDGKNTMQRPFRIAAWGALNATTGNLLAMGHVTGLSQTSDRAELMAVVGALEWQTLFEVTMHLWTDSKFVADGLLFILQHGAAGAWSHGDLWERIEHLLHENGQNELVPHWVPSHLDEMKLTCAFEDWVKLWNDRIDTAVGRHNLLRSDGFFS</sequence>
<dbReference type="InterPro" id="IPR036397">
    <property type="entry name" value="RNaseH_sf"/>
</dbReference>
<proteinExistence type="predicted"/>
<reference evidence="4" key="2">
    <citation type="submission" date="2024-04" db="EMBL/GenBank/DDBJ databases">
        <authorList>
            <person name="Chen Y."/>
            <person name="Shah S."/>
            <person name="Dougan E. K."/>
            <person name="Thang M."/>
            <person name="Chan C."/>
        </authorList>
    </citation>
    <scope>NUCLEOTIDE SEQUENCE [LARGE SCALE GENOMIC DNA]</scope>
</reference>
<dbReference type="InterPro" id="IPR000477">
    <property type="entry name" value="RT_dom"/>
</dbReference>
<dbReference type="EMBL" id="CAMXCT020001090">
    <property type="protein sequence ID" value="CAL1139889.1"/>
    <property type="molecule type" value="Genomic_DNA"/>
</dbReference>
<evidence type="ECO:0000256" key="1">
    <source>
        <dbReference type="SAM" id="MobiDB-lite"/>
    </source>
</evidence>
<evidence type="ECO:0000313" key="3">
    <source>
        <dbReference type="EMBL" id="CAI3986514.1"/>
    </source>
</evidence>
<dbReference type="PROSITE" id="PS51257">
    <property type="entry name" value="PROKAR_LIPOPROTEIN"/>
    <property type="match status" value="1"/>
</dbReference>
<dbReference type="EMBL" id="CAMXCT030001090">
    <property type="protein sequence ID" value="CAL4773826.1"/>
    <property type="molecule type" value="Genomic_DNA"/>
</dbReference>
<dbReference type="SUPFAM" id="SSF53098">
    <property type="entry name" value="Ribonuclease H-like"/>
    <property type="match status" value="1"/>
</dbReference>
<feature type="compositionally biased region" description="Low complexity" evidence="1">
    <location>
        <begin position="917"/>
        <end position="926"/>
    </location>
</feature>
<accession>A0A9P1C7I9</accession>
<evidence type="ECO:0000259" key="2">
    <source>
        <dbReference type="Pfam" id="PF00078"/>
    </source>
</evidence>
<feature type="region of interest" description="Disordered" evidence="1">
    <location>
        <begin position="495"/>
        <end position="523"/>
    </location>
</feature>
<dbReference type="OrthoDB" id="409048at2759"/>
<keyword evidence="5" id="KW-1185">Reference proteome</keyword>
<feature type="domain" description="Reverse transcriptase" evidence="2">
    <location>
        <begin position="1835"/>
        <end position="2036"/>
    </location>
</feature>
<dbReference type="Pfam" id="PF00078">
    <property type="entry name" value="RVT_1"/>
    <property type="match status" value="1"/>
</dbReference>
<dbReference type="InterPro" id="IPR012337">
    <property type="entry name" value="RNaseH-like_sf"/>
</dbReference>
<comment type="caution">
    <text evidence="3">The sequence shown here is derived from an EMBL/GenBank/DDBJ whole genome shotgun (WGS) entry which is preliminary data.</text>
</comment>
<evidence type="ECO:0000313" key="4">
    <source>
        <dbReference type="EMBL" id="CAL1139889.1"/>
    </source>
</evidence>
<organism evidence="3">
    <name type="scientific">Cladocopium goreaui</name>
    <dbReference type="NCBI Taxonomy" id="2562237"/>
    <lineage>
        <taxon>Eukaryota</taxon>
        <taxon>Sar</taxon>
        <taxon>Alveolata</taxon>
        <taxon>Dinophyceae</taxon>
        <taxon>Suessiales</taxon>
        <taxon>Symbiodiniaceae</taxon>
        <taxon>Cladocopium</taxon>
    </lineage>
</organism>
<name>A0A9P1C7I9_9DINO</name>
<dbReference type="Gene3D" id="3.30.420.10">
    <property type="entry name" value="Ribonuclease H-like superfamily/Ribonuclease H"/>
    <property type="match status" value="1"/>
</dbReference>
<protein>
    <recommendedName>
        <fullName evidence="2">Reverse transcriptase domain-containing protein</fullName>
    </recommendedName>
</protein>
<dbReference type="EMBL" id="CAMXCT010001090">
    <property type="protein sequence ID" value="CAI3986514.1"/>
    <property type="molecule type" value="Genomic_DNA"/>
</dbReference>
<dbReference type="Proteomes" id="UP001152797">
    <property type="component" value="Unassembled WGS sequence"/>
</dbReference>
<reference evidence="3" key="1">
    <citation type="submission" date="2022-10" db="EMBL/GenBank/DDBJ databases">
        <authorList>
            <person name="Chen Y."/>
            <person name="Dougan E. K."/>
            <person name="Chan C."/>
            <person name="Rhodes N."/>
            <person name="Thang M."/>
        </authorList>
    </citation>
    <scope>NUCLEOTIDE SEQUENCE</scope>
</reference>
<evidence type="ECO:0000313" key="5">
    <source>
        <dbReference type="Proteomes" id="UP001152797"/>
    </source>
</evidence>
<gene>
    <name evidence="3" type="ORF">C1SCF055_LOCUS13860</name>
</gene>